<dbReference type="Pfam" id="PF05378">
    <property type="entry name" value="Hydant_A_N"/>
    <property type="match status" value="1"/>
</dbReference>
<sequence>MKNIRVGVDIGGTFTDIVIMDKTGEIITKKVSSTVDNYARAISTGLAAALGEHGLAGGDVAEVLHGTTVASNAILEMKGARTGLITTKGFRDVLELRLLRMPKLYDLHWDKPPTLVSRELRLEVTERIDAKGKVLAPLDMDEVDAVIDQLLAEKVEAISVCLLHAYANDAHEIAIRDAIRRKAPEMVLSVSSEVLPEIKEYERTSTTVINSYVKPIVGRYLTSLIGDLKSIEVTSPLLLMQSNGGLTPAETAAEMPVHIIESGPAAGVIGAQSLARRAGLDKVISFDMGGTTAKAALVEDGKVSRAEEYSVGGGIMIGSRLMSGAGYALKVPAIDLAEVGAGGGSIIAVDAGGVPQVGPESAGSFPGPVCYGLGGTEPTITDANVVLGYINPTHLAGGSVKLDAAKSHAVLREKVASKLGVGVAHAAYGAHLVAAANMIRAIKAVSSERGRDPREFGLVAFGGNGPLFAAGMARSLGIRTVIVPPAAGVFSSVGLLFSDVEYHLSRSYRQVIGTLDTAALVAAWNALESQARDKLHADGFTDAQIVLTRTAKLHYRGQAYELTVPMPDGPITAETAAHLGDAFGDEHERTYGHRAGPEEPVELVSLNLSASGELDTMRGAGRKAPPIPADPPGERQAYFGTTHGWMPTPILLRGHLAERVWTGPVIVEEYDCTCVVPPGMAVALDEYGNIVIRTVAD</sequence>
<keyword evidence="5" id="KW-1185">Reference proteome</keyword>
<dbReference type="PANTHER" id="PTHR11365">
    <property type="entry name" value="5-OXOPROLINASE RELATED"/>
    <property type="match status" value="1"/>
</dbReference>
<feature type="domain" description="Hydantoinase A/oxoprolinase" evidence="1">
    <location>
        <begin position="203"/>
        <end position="501"/>
    </location>
</feature>
<evidence type="ECO:0000313" key="4">
    <source>
        <dbReference type="EMBL" id="MBW6399255.1"/>
    </source>
</evidence>
<dbReference type="Proteomes" id="UP001196565">
    <property type="component" value="Unassembled WGS sequence"/>
</dbReference>
<dbReference type="InterPro" id="IPR002821">
    <property type="entry name" value="Hydantoinase_A"/>
</dbReference>
<comment type="caution">
    <text evidence="4">The sequence shown here is derived from an EMBL/GenBank/DDBJ whole genome shotgun (WGS) entry which is preliminary data.</text>
</comment>
<feature type="domain" description="Acetophenone carboxylase-like C-terminal" evidence="3">
    <location>
        <begin position="518"/>
        <end position="687"/>
    </location>
</feature>
<dbReference type="EMBL" id="JAHYBZ010000005">
    <property type="protein sequence ID" value="MBW6399255.1"/>
    <property type="molecule type" value="Genomic_DNA"/>
</dbReference>
<dbReference type="InterPro" id="IPR043129">
    <property type="entry name" value="ATPase_NBD"/>
</dbReference>
<reference evidence="4 5" key="1">
    <citation type="submission" date="2021-07" db="EMBL/GenBank/DDBJ databases">
        <authorList>
            <person name="So Y."/>
        </authorList>
    </citation>
    <scope>NUCLEOTIDE SEQUENCE [LARGE SCALE GENOMIC DNA]</scope>
    <source>
        <strain evidence="4 5">HJA6</strain>
    </source>
</reference>
<dbReference type="Gene3D" id="3.30.420.40">
    <property type="match status" value="1"/>
</dbReference>
<dbReference type="RefSeq" id="WP_219763868.1">
    <property type="nucleotide sequence ID" value="NZ_JAHYBZ010000005.1"/>
</dbReference>
<dbReference type="PANTHER" id="PTHR11365:SF23">
    <property type="entry name" value="HYPOTHETICAL 5-OXOPROLINASE (EUROFUNG)-RELATED"/>
    <property type="match status" value="1"/>
</dbReference>
<evidence type="ECO:0000259" key="1">
    <source>
        <dbReference type="Pfam" id="PF01968"/>
    </source>
</evidence>
<accession>A0ABS7AAZ8</accession>
<dbReference type="InterPro" id="IPR049517">
    <property type="entry name" value="ACX-like_C"/>
</dbReference>
<proteinExistence type="predicted"/>
<dbReference type="InterPro" id="IPR045079">
    <property type="entry name" value="Oxoprolinase-like"/>
</dbReference>
<evidence type="ECO:0000259" key="2">
    <source>
        <dbReference type="Pfam" id="PF05378"/>
    </source>
</evidence>
<dbReference type="Pfam" id="PF01968">
    <property type="entry name" value="Hydantoinase_A"/>
    <property type="match status" value="1"/>
</dbReference>
<gene>
    <name evidence="4" type="ORF">KPL78_15440</name>
</gene>
<evidence type="ECO:0000259" key="3">
    <source>
        <dbReference type="Pfam" id="PF19278"/>
    </source>
</evidence>
<protein>
    <submittedName>
        <fullName evidence="4">Hydantoinase/oxoprolinase family protein</fullName>
    </submittedName>
</protein>
<dbReference type="InterPro" id="IPR008040">
    <property type="entry name" value="Hydant_A_N"/>
</dbReference>
<organism evidence="4 5">
    <name type="scientific">Roseomonas alba</name>
    <dbReference type="NCBI Taxonomy" id="2846776"/>
    <lineage>
        <taxon>Bacteria</taxon>
        <taxon>Pseudomonadati</taxon>
        <taxon>Pseudomonadota</taxon>
        <taxon>Alphaproteobacteria</taxon>
        <taxon>Acetobacterales</taxon>
        <taxon>Roseomonadaceae</taxon>
        <taxon>Roseomonas</taxon>
    </lineage>
</organism>
<feature type="domain" description="Hydantoinase/oxoprolinase N-terminal" evidence="2">
    <location>
        <begin position="5"/>
        <end position="181"/>
    </location>
</feature>
<dbReference type="SUPFAM" id="SSF53067">
    <property type="entry name" value="Actin-like ATPase domain"/>
    <property type="match status" value="1"/>
</dbReference>
<evidence type="ECO:0000313" key="5">
    <source>
        <dbReference type="Proteomes" id="UP001196565"/>
    </source>
</evidence>
<dbReference type="Pfam" id="PF19278">
    <property type="entry name" value="Hydant_A_C"/>
    <property type="match status" value="1"/>
</dbReference>
<name>A0ABS7AAZ8_9PROT</name>